<name>A0AAV3Y134_9GAST</name>
<dbReference type="Proteomes" id="UP000735302">
    <property type="component" value="Unassembled WGS sequence"/>
</dbReference>
<evidence type="ECO:0000313" key="1">
    <source>
        <dbReference type="EMBL" id="GFN76045.1"/>
    </source>
</evidence>
<dbReference type="AlphaFoldDB" id="A0AAV3Y134"/>
<proteinExistence type="predicted"/>
<organism evidence="1 2">
    <name type="scientific">Plakobranchus ocellatus</name>
    <dbReference type="NCBI Taxonomy" id="259542"/>
    <lineage>
        <taxon>Eukaryota</taxon>
        <taxon>Metazoa</taxon>
        <taxon>Spiralia</taxon>
        <taxon>Lophotrochozoa</taxon>
        <taxon>Mollusca</taxon>
        <taxon>Gastropoda</taxon>
        <taxon>Heterobranchia</taxon>
        <taxon>Euthyneura</taxon>
        <taxon>Panpulmonata</taxon>
        <taxon>Sacoglossa</taxon>
        <taxon>Placobranchoidea</taxon>
        <taxon>Plakobranchidae</taxon>
        <taxon>Plakobranchus</taxon>
    </lineage>
</organism>
<protein>
    <submittedName>
        <fullName evidence="1">Uncharacterized protein</fullName>
    </submittedName>
</protein>
<comment type="caution">
    <text evidence="1">The sequence shown here is derived from an EMBL/GenBank/DDBJ whole genome shotgun (WGS) entry which is preliminary data.</text>
</comment>
<dbReference type="EMBL" id="BLXT01000331">
    <property type="protein sequence ID" value="GFN76045.1"/>
    <property type="molecule type" value="Genomic_DNA"/>
</dbReference>
<feature type="non-terminal residue" evidence="1">
    <location>
        <position position="1"/>
    </location>
</feature>
<evidence type="ECO:0000313" key="2">
    <source>
        <dbReference type="Proteomes" id="UP000735302"/>
    </source>
</evidence>
<gene>
    <name evidence="1" type="ORF">PoB_000255100</name>
</gene>
<sequence length="154" mass="16895">DSNANIKGTSIVETSKSTNTLKKKMYQRVHPRLGYQVTLPPQRSVRLNGVRATFVKGDPVAEIRVSSQMLQPRKNAATVVVSVGSANLSVSIRRLCSVQGGVAWIRVSRRQSSGVVSWLFGKTDHANMEVFTTRDCPPEDPGCDVLAMIKLEVE</sequence>
<accession>A0AAV3Y134</accession>
<keyword evidence="2" id="KW-1185">Reference proteome</keyword>
<reference evidence="1 2" key="1">
    <citation type="journal article" date="2021" name="Elife">
        <title>Chloroplast acquisition without the gene transfer in kleptoplastic sea slugs, Plakobranchus ocellatus.</title>
        <authorList>
            <person name="Maeda T."/>
            <person name="Takahashi S."/>
            <person name="Yoshida T."/>
            <person name="Shimamura S."/>
            <person name="Takaki Y."/>
            <person name="Nagai Y."/>
            <person name="Toyoda A."/>
            <person name="Suzuki Y."/>
            <person name="Arimoto A."/>
            <person name="Ishii H."/>
            <person name="Satoh N."/>
            <person name="Nishiyama T."/>
            <person name="Hasebe M."/>
            <person name="Maruyama T."/>
            <person name="Minagawa J."/>
            <person name="Obokata J."/>
            <person name="Shigenobu S."/>
        </authorList>
    </citation>
    <scope>NUCLEOTIDE SEQUENCE [LARGE SCALE GENOMIC DNA]</scope>
</reference>